<dbReference type="EMBL" id="JBHSIY010000001">
    <property type="protein sequence ID" value="MFC4865020.1"/>
    <property type="molecule type" value="Genomic_DNA"/>
</dbReference>
<comment type="caution">
    <text evidence="10">The sequence shown here is derived from an EMBL/GenBank/DDBJ whole genome shotgun (WGS) entry which is preliminary data.</text>
</comment>
<dbReference type="PANTHER" id="PTHR35794">
    <property type="entry name" value="CELL DIVISION PROTEIN DIVIVA"/>
    <property type="match status" value="1"/>
</dbReference>
<evidence type="ECO:0000256" key="6">
    <source>
        <dbReference type="ARBA" id="ARBA00023054"/>
    </source>
</evidence>
<keyword evidence="7" id="KW-0131">Cell cycle</keyword>
<name>A0ABV9SHW0_9ACTN</name>
<keyword evidence="4" id="KW-0963">Cytoplasm</keyword>
<reference evidence="11" key="1">
    <citation type="journal article" date="2019" name="Int. J. Syst. Evol. Microbiol.">
        <title>The Global Catalogue of Microorganisms (GCM) 10K type strain sequencing project: providing services to taxonomists for standard genome sequencing and annotation.</title>
        <authorList>
            <consortium name="The Broad Institute Genomics Platform"/>
            <consortium name="The Broad Institute Genome Sequencing Center for Infectious Disease"/>
            <person name="Wu L."/>
            <person name="Ma J."/>
        </authorList>
    </citation>
    <scope>NUCLEOTIDE SEQUENCE [LARGE SCALE GENOMIC DNA]</scope>
    <source>
        <strain evidence="11">CGMCC 4.7304</strain>
    </source>
</reference>
<evidence type="ECO:0000256" key="3">
    <source>
        <dbReference type="ARBA" id="ARBA00018787"/>
    </source>
</evidence>
<evidence type="ECO:0000256" key="8">
    <source>
        <dbReference type="ARBA" id="ARBA00031737"/>
    </source>
</evidence>
<comment type="similarity">
    <text evidence="2">Belongs to the DivIVA family.</text>
</comment>
<keyword evidence="5" id="KW-0132">Cell division</keyword>
<dbReference type="Gene3D" id="6.10.250.660">
    <property type="match status" value="4"/>
</dbReference>
<dbReference type="RefSeq" id="WP_344142489.1">
    <property type="nucleotide sequence ID" value="NZ_BAAAQI010000005.1"/>
</dbReference>
<gene>
    <name evidence="10" type="ORF">ACFPCZ_00125</name>
</gene>
<evidence type="ECO:0000256" key="9">
    <source>
        <dbReference type="SAM" id="MobiDB-lite"/>
    </source>
</evidence>
<organism evidence="10 11">
    <name type="scientific">Streptomonospora arabica</name>
    <dbReference type="NCBI Taxonomy" id="412417"/>
    <lineage>
        <taxon>Bacteria</taxon>
        <taxon>Bacillati</taxon>
        <taxon>Actinomycetota</taxon>
        <taxon>Actinomycetes</taxon>
        <taxon>Streptosporangiales</taxon>
        <taxon>Nocardiopsidaceae</taxon>
        <taxon>Streptomonospora</taxon>
    </lineage>
</organism>
<keyword evidence="11" id="KW-1185">Reference proteome</keyword>
<keyword evidence="6" id="KW-0175">Coiled coil</keyword>
<accession>A0ABV9SHW0</accession>
<evidence type="ECO:0000256" key="2">
    <source>
        <dbReference type="ARBA" id="ARBA00009008"/>
    </source>
</evidence>
<dbReference type="PANTHER" id="PTHR35794:SF2">
    <property type="entry name" value="CELL DIVISION PROTEIN DIVIVA"/>
    <property type="match status" value="1"/>
</dbReference>
<feature type="compositionally biased region" description="Polar residues" evidence="9">
    <location>
        <begin position="180"/>
        <end position="191"/>
    </location>
</feature>
<evidence type="ECO:0000313" key="10">
    <source>
        <dbReference type="EMBL" id="MFC4865020.1"/>
    </source>
</evidence>
<protein>
    <recommendedName>
        <fullName evidence="3">Cell wall synthesis protein Wag31</fullName>
    </recommendedName>
    <alternativeName>
        <fullName evidence="8">Antigen 84</fullName>
    </alternativeName>
</protein>
<evidence type="ECO:0000256" key="1">
    <source>
        <dbReference type="ARBA" id="ARBA00004496"/>
    </source>
</evidence>
<sequence length="263" mass="28117">MPLTPADIRSKQFNTVRLRPGYNEEDVDAFLDRVEATLAGLHGGPRNAPPMTAEEVDGAKFRTTRLSPGYDEDEVDAFLDVISAELRRHGLVRASEAAWPGPAGPYGQGPQQGPYPPHGPGRHGPGPQHGAGPGGGPVPPPPGPDPMAPPPPPPGGAPPTGPPPSAQGGRPPIRPEDIRNQQFSTTRLTTGYNEEEVDAFLDSAEATLEALMHGRRERAPLTAAQVDRVKFSTTRARPGYDPAQVDAFLDFLAQEFRHYEGTQ</sequence>
<evidence type="ECO:0000256" key="4">
    <source>
        <dbReference type="ARBA" id="ARBA00022490"/>
    </source>
</evidence>
<evidence type="ECO:0000313" key="11">
    <source>
        <dbReference type="Proteomes" id="UP001595858"/>
    </source>
</evidence>
<dbReference type="Proteomes" id="UP001595858">
    <property type="component" value="Unassembled WGS sequence"/>
</dbReference>
<evidence type="ECO:0000256" key="7">
    <source>
        <dbReference type="ARBA" id="ARBA00023306"/>
    </source>
</evidence>
<evidence type="ECO:0000256" key="5">
    <source>
        <dbReference type="ARBA" id="ARBA00022618"/>
    </source>
</evidence>
<feature type="region of interest" description="Disordered" evidence="9">
    <location>
        <begin position="99"/>
        <end position="191"/>
    </location>
</feature>
<dbReference type="InterPro" id="IPR019933">
    <property type="entry name" value="DivIVA_domain"/>
</dbReference>
<dbReference type="InterPro" id="IPR007793">
    <property type="entry name" value="DivIVA_fam"/>
</dbReference>
<comment type="subcellular location">
    <subcellularLocation>
        <location evidence="1">Cytoplasm</location>
    </subcellularLocation>
</comment>
<feature type="compositionally biased region" description="Gly residues" evidence="9">
    <location>
        <begin position="122"/>
        <end position="135"/>
    </location>
</feature>
<dbReference type="NCBIfam" id="TIGR03544">
    <property type="entry name" value="DivI1A_domain"/>
    <property type="match status" value="4"/>
</dbReference>
<proteinExistence type="inferred from homology"/>
<feature type="compositionally biased region" description="Pro residues" evidence="9">
    <location>
        <begin position="136"/>
        <end position="165"/>
    </location>
</feature>